<evidence type="ECO:0000256" key="1">
    <source>
        <dbReference type="SAM" id="MobiDB-lite"/>
    </source>
</evidence>
<evidence type="ECO:0000313" key="2">
    <source>
        <dbReference type="EMBL" id="CAJ1409202.1"/>
    </source>
</evidence>
<sequence>MLAQRIQGFGNVNPPPLEEENASNVAKRAVRNLGDMVGEEVALTVQDFKEKGAVGAVKDAVADAGDILIDGVSGIVGWFRGEPLEEEETDASKDAQKVLANGPRGAAYGVSQASPSGGINAVWVMPEERHVKPCAASTKP</sequence>
<dbReference type="EMBL" id="CAUJNA010003757">
    <property type="protein sequence ID" value="CAJ1409202.1"/>
    <property type="molecule type" value="Genomic_DNA"/>
</dbReference>
<name>A0AA36JMZ0_9DINO</name>
<dbReference type="Proteomes" id="UP001178507">
    <property type="component" value="Unassembled WGS sequence"/>
</dbReference>
<protein>
    <submittedName>
        <fullName evidence="2">Uncharacterized protein</fullName>
    </submittedName>
</protein>
<accession>A0AA36JMZ0</accession>
<gene>
    <name evidence="2" type="ORF">EVOR1521_LOCUS30369</name>
</gene>
<keyword evidence="3" id="KW-1185">Reference proteome</keyword>
<reference evidence="2" key="1">
    <citation type="submission" date="2023-08" db="EMBL/GenBank/DDBJ databases">
        <authorList>
            <person name="Chen Y."/>
            <person name="Shah S."/>
            <person name="Dougan E. K."/>
            <person name="Thang M."/>
            <person name="Chan C."/>
        </authorList>
    </citation>
    <scope>NUCLEOTIDE SEQUENCE</scope>
</reference>
<evidence type="ECO:0000313" key="3">
    <source>
        <dbReference type="Proteomes" id="UP001178507"/>
    </source>
</evidence>
<feature type="region of interest" description="Disordered" evidence="1">
    <location>
        <begin position="1"/>
        <end position="21"/>
    </location>
</feature>
<comment type="caution">
    <text evidence="2">The sequence shown here is derived from an EMBL/GenBank/DDBJ whole genome shotgun (WGS) entry which is preliminary data.</text>
</comment>
<proteinExistence type="predicted"/>
<organism evidence="2 3">
    <name type="scientific">Effrenium voratum</name>
    <dbReference type="NCBI Taxonomy" id="2562239"/>
    <lineage>
        <taxon>Eukaryota</taxon>
        <taxon>Sar</taxon>
        <taxon>Alveolata</taxon>
        <taxon>Dinophyceae</taxon>
        <taxon>Suessiales</taxon>
        <taxon>Symbiodiniaceae</taxon>
        <taxon>Effrenium</taxon>
    </lineage>
</organism>
<dbReference type="AlphaFoldDB" id="A0AA36JMZ0"/>